<keyword evidence="11 14" id="KW-0472">Membrane</keyword>
<feature type="compositionally biased region" description="Gly residues" evidence="13">
    <location>
        <begin position="1279"/>
        <end position="1294"/>
    </location>
</feature>
<feature type="compositionally biased region" description="Basic and acidic residues" evidence="13">
    <location>
        <begin position="1138"/>
        <end position="1147"/>
    </location>
</feature>
<protein>
    <recommendedName>
        <fullName evidence="15">Cyclic nucleotide-binding domain-containing protein</fullName>
    </recommendedName>
</protein>
<evidence type="ECO:0000256" key="6">
    <source>
        <dbReference type="ARBA" id="ARBA00022826"/>
    </source>
</evidence>
<evidence type="ECO:0000256" key="12">
    <source>
        <dbReference type="ARBA" id="ARBA00023303"/>
    </source>
</evidence>
<accession>A0ABM2A1J0</accession>
<feature type="compositionally biased region" description="Basic and acidic residues" evidence="13">
    <location>
        <begin position="388"/>
        <end position="398"/>
    </location>
</feature>
<dbReference type="Proteomes" id="UP000069940">
    <property type="component" value="Unassembled WGS sequence"/>
</dbReference>
<dbReference type="InterPro" id="IPR018490">
    <property type="entry name" value="cNMP-bd_dom_sf"/>
</dbReference>
<evidence type="ECO:0000256" key="1">
    <source>
        <dbReference type="ARBA" id="ARBA00004651"/>
    </source>
</evidence>
<dbReference type="InterPro" id="IPR000014">
    <property type="entry name" value="PAS"/>
</dbReference>
<feature type="region of interest" description="Disordered" evidence="13">
    <location>
        <begin position="1278"/>
        <end position="1300"/>
    </location>
</feature>
<feature type="compositionally biased region" description="Polar residues" evidence="13">
    <location>
        <begin position="442"/>
        <end position="453"/>
    </location>
</feature>
<proteinExistence type="predicted"/>
<evidence type="ECO:0000256" key="3">
    <source>
        <dbReference type="ARBA" id="ARBA00022475"/>
    </source>
</evidence>
<dbReference type="Gene3D" id="2.60.120.10">
    <property type="entry name" value="Jelly Rolls"/>
    <property type="match status" value="1"/>
</dbReference>
<evidence type="ECO:0000259" key="15">
    <source>
        <dbReference type="PROSITE" id="PS50042"/>
    </source>
</evidence>
<name>A0ABM2A1J0_AEDAL</name>
<keyword evidence="4" id="KW-0633">Potassium transport</keyword>
<dbReference type="Pfam" id="PF00520">
    <property type="entry name" value="Ion_trans"/>
    <property type="match status" value="1"/>
</dbReference>
<keyword evidence="10" id="KW-0406">Ion transport</keyword>
<keyword evidence="12" id="KW-0407">Ion channel</keyword>
<evidence type="ECO:0000256" key="10">
    <source>
        <dbReference type="ARBA" id="ARBA00023065"/>
    </source>
</evidence>
<keyword evidence="6" id="KW-0631">Potassium channel</keyword>
<feature type="region of interest" description="Disordered" evidence="13">
    <location>
        <begin position="1055"/>
        <end position="1097"/>
    </location>
</feature>
<sequence>MPVRRGHVAPKTTLIETIIRKFDTHNRSFLVANAQPESCHIIFCSDGFCKMTGFTRAEVMQRSACTEFLQGQMTSQAVVQSIKEALRKGEEKHFEILYYRKNGSKFLCSEVIAPIRSEVDDISLFIINFEDLTNPTSPEPIEPKSHHRSFLSVDRARASFRQSFRIGHIALRDRGLRLAGYLTPPSDATQEEEEIGINKSAIERGFCSDRVSQTTVLKVETNIWAPMSTPALTRTKELEALQADVDTLSGPGEIVITTPEVAKAEVIPIELPTPIVDSKPEFQQTKSLDFEIQSKHPEHTKLMQSYESTYAKNCRGLIEKRAHTIDDFMREFGGTPTAVCACAKARFAARRAFCLATTTTYLHTSLVQTSLYDCLRSVENVKTPPGGDGHDHHRDGRENPTPPQGPTGYHARQYFPYVSSESDLQRYKAVPLKQNSSHEPRTSSSLSNVPSDSTKTKDNGSAKYFQGTRQTINMGEKVAQVLSLGADVLPEYKLQSPRVHKWTILHYSPFKAVWDWIILILVMYTAIFTPYVAAFLLNEPDFNQRKNRKYADDPIVIIDLIVDVTFVIDILINFRTTFVNGQDEVVSHPGRIAVHYLSGWFLIDLVAAIPFDLLLVGSDTDELGLDKDETTTLIGLLKTARLLRLVRVARKIDRYSEYGAAVLVLLMATFALIAHWLACIWYAIGNAERPFMKNKVGWLDALAEATQEYYYANNTGGGPSIKSRYVTALYFTFTSLTSVGFGNVAPNTDAEKIFTICVMLVGSLMYASIFGNVSAIIQRLYSGTARYHTQMLRVREFIRFHQIPNPLRQRLEEYFQHAWTYTNGIDMNSVLKGFPECLQADICLHLNRNLLNNCSAFEAASPGCLRALSLKFKTTHAPPGDTLVHKGDVLTYLYFIARGSIEILKDDVVMAILGKDDIFGENPCIHTTLGKSNSNVKALTYCDLHKIHRDDLLDVLDLFPEFYDSFVNSLEITYNMRDEEQAGIELRHRHMRLGSQDRDSDTRSYVRRINTVHHHRPSQTKCDIPNDRSSGQISTNFDDDRKFSISGMMSHIKRSIPDLRSNRHQPLTSTCASPNESPKSSHKHSPPSDHQSPKGIAPDTVTLSAISQRGCICVGSGKGEGPLVGRPTSSGGPVDLKCSPDVEDVFHHTAPISSTTGGRDASDHHIHHHHQAQQPQQQPHQQQQQQHHQLHHDNLGSLTNQLSDLTIRLDNLEGSLRKDIRTILDILHQQQQMQLQFHHQQLHHQQQQMQQSGKTAMSSYQPSESDFSFDMCTAAGDATSGGGGGGMAKHGGGPSAQQRTNVQRSVSQPECAAEKSLFKCSKFSSFNQPMDDTPEGHNWNIFAPIAKLESLDEIDQDSKHSLSQDKPQ</sequence>
<dbReference type="InterPro" id="IPR003938">
    <property type="entry name" value="K_chnl_volt-dep_EAG/ELK/ERG"/>
</dbReference>
<evidence type="ECO:0000256" key="7">
    <source>
        <dbReference type="ARBA" id="ARBA00022882"/>
    </source>
</evidence>
<evidence type="ECO:0000256" key="8">
    <source>
        <dbReference type="ARBA" id="ARBA00022958"/>
    </source>
</evidence>
<evidence type="ECO:0000313" key="17">
    <source>
        <dbReference type="Proteomes" id="UP000069940"/>
    </source>
</evidence>
<evidence type="ECO:0000256" key="9">
    <source>
        <dbReference type="ARBA" id="ARBA00022989"/>
    </source>
</evidence>
<feature type="transmembrane region" description="Helical" evidence="14">
    <location>
        <begin position="753"/>
        <end position="777"/>
    </location>
</feature>
<feature type="region of interest" description="Disordered" evidence="13">
    <location>
        <begin position="1012"/>
        <end position="1041"/>
    </location>
</feature>
<evidence type="ECO:0000256" key="13">
    <source>
        <dbReference type="SAM" id="MobiDB-lite"/>
    </source>
</evidence>
<dbReference type="SUPFAM" id="SSF51206">
    <property type="entry name" value="cAMP-binding domain-like"/>
    <property type="match status" value="1"/>
</dbReference>
<feature type="transmembrane region" description="Helical" evidence="14">
    <location>
        <begin position="728"/>
        <end position="746"/>
    </location>
</feature>
<dbReference type="Pfam" id="PF00027">
    <property type="entry name" value="cNMP_binding"/>
    <property type="match status" value="1"/>
</dbReference>
<dbReference type="PANTHER" id="PTHR10217">
    <property type="entry name" value="VOLTAGE AND LIGAND GATED POTASSIUM CHANNEL"/>
    <property type="match status" value="1"/>
</dbReference>
<keyword evidence="5 14" id="KW-0812">Transmembrane</keyword>
<dbReference type="Pfam" id="PF13426">
    <property type="entry name" value="PAS_9"/>
    <property type="match status" value="1"/>
</dbReference>
<dbReference type="InterPro" id="IPR003967">
    <property type="entry name" value="K_chnl_volt-dep_ERG"/>
</dbReference>
<dbReference type="RefSeq" id="XP_062710243.1">
    <property type="nucleotide sequence ID" value="XM_062854259.1"/>
</dbReference>
<reference evidence="16" key="2">
    <citation type="submission" date="2025-05" db="UniProtKB">
        <authorList>
            <consortium name="EnsemblMetazoa"/>
        </authorList>
    </citation>
    <scope>IDENTIFICATION</scope>
    <source>
        <strain evidence="16">Foshan</strain>
    </source>
</reference>
<dbReference type="InterPro" id="IPR005821">
    <property type="entry name" value="Ion_trans_dom"/>
</dbReference>
<evidence type="ECO:0000256" key="14">
    <source>
        <dbReference type="SAM" id="Phobius"/>
    </source>
</evidence>
<organism evidence="16 17">
    <name type="scientific">Aedes albopictus</name>
    <name type="common">Asian tiger mosquito</name>
    <name type="synonym">Stegomyia albopicta</name>
    <dbReference type="NCBI Taxonomy" id="7160"/>
    <lineage>
        <taxon>Eukaryota</taxon>
        <taxon>Metazoa</taxon>
        <taxon>Ecdysozoa</taxon>
        <taxon>Arthropoda</taxon>
        <taxon>Hexapoda</taxon>
        <taxon>Insecta</taxon>
        <taxon>Pterygota</taxon>
        <taxon>Neoptera</taxon>
        <taxon>Endopterygota</taxon>
        <taxon>Diptera</taxon>
        <taxon>Nematocera</taxon>
        <taxon>Culicoidea</taxon>
        <taxon>Culicidae</taxon>
        <taxon>Culicinae</taxon>
        <taxon>Aedini</taxon>
        <taxon>Aedes</taxon>
        <taxon>Stegomyia</taxon>
    </lineage>
</organism>
<dbReference type="Gene3D" id="1.10.287.70">
    <property type="match status" value="1"/>
</dbReference>
<keyword evidence="3" id="KW-1003">Cell membrane</keyword>
<feature type="region of interest" description="Disordered" evidence="13">
    <location>
        <begin position="1117"/>
        <end position="1190"/>
    </location>
</feature>
<comment type="subcellular location">
    <subcellularLocation>
        <location evidence="1">Cell membrane</location>
        <topology evidence="1">Multi-pass membrane protein</topology>
    </subcellularLocation>
</comment>
<dbReference type="InterPro" id="IPR050818">
    <property type="entry name" value="KCNH_animal-type"/>
</dbReference>
<feature type="compositionally biased region" description="Low complexity" evidence="13">
    <location>
        <begin position="1172"/>
        <end position="1187"/>
    </location>
</feature>
<feature type="region of interest" description="Disordered" evidence="13">
    <location>
        <begin position="382"/>
        <end position="411"/>
    </location>
</feature>
<keyword evidence="2" id="KW-0813">Transport</keyword>
<feature type="compositionally biased region" description="Polar residues" evidence="13">
    <location>
        <begin position="1027"/>
        <end position="1036"/>
    </location>
</feature>
<keyword evidence="9 14" id="KW-1133">Transmembrane helix</keyword>
<evidence type="ECO:0000256" key="4">
    <source>
        <dbReference type="ARBA" id="ARBA00022538"/>
    </source>
</evidence>
<dbReference type="InterPro" id="IPR000595">
    <property type="entry name" value="cNMP-bd_dom"/>
</dbReference>
<dbReference type="Gene3D" id="1.10.1200.260">
    <property type="match status" value="1"/>
</dbReference>
<dbReference type="SUPFAM" id="SSF55785">
    <property type="entry name" value="PYP-like sensor domain (PAS domain)"/>
    <property type="match status" value="1"/>
</dbReference>
<keyword evidence="7" id="KW-0851">Voltage-gated channel</keyword>
<feature type="domain" description="Cyclic nucleotide-binding" evidence="15">
    <location>
        <begin position="856"/>
        <end position="956"/>
    </location>
</feature>
<dbReference type="CDD" id="cd00130">
    <property type="entry name" value="PAS"/>
    <property type="match status" value="1"/>
</dbReference>
<dbReference type="PANTHER" id="PTHR10217:SF548">
    <property type="entry name" value="GH12235P"/>
    <property type="match status" value="1"/>
</dbReference>
<reference evidence="17" key="1">
    <citation type="journal article" date="2015" name="Proc. Natl. Acad. Sci. U.S.A.">
        <title>Genome sequence of the Asian Tiger mosquito, Aedes albopictus, reveals insights into its biology, genetics, and evolution.</title>
        <authorList>
            <person name="Chen X.G."/>
            <person name="Jiang X."/>
            <person name="Gu J."/>
            <person name="Xu M."/>
            <person name="Wu Y."/>
            <person name="Deng Y."/>
            <person name="Zhang C."/>
            <person name="Bonizzoni M."/>
            <person name="Dermauw W."/>
            <person name="Vontas J."/>
            <person name="Armbruster P."/>
            <person name="Huang X."/>
            <person name="Yang Y."/>
            <person name="Zhang H."/>
            <person name="He W."/>
            <person name="Peng H."/>
            <person name="Liu Y."/>
            <person name="Wu K."/>
            <person name="Chen J."/>
            <person name="Lirakis M."/>
            <person name="Topalis P."/>
            <person name="Van Leeuwen T."/>
            <person name="Hall A.B."/>
            <person name="Jiang X."/>
            <person name="Thorpe C."/>
            <person name="Mueller R.L."/>
            <person name="Sun C."/>
            <person name="Waterhouse R.M."/>
            <person name="Yan G."/>
            <person name="Tu Z.J."/>
            <person name="Fang X."/>
            <person name="James A.A."/>
        </authorList>
    </citation>
    <scope>NUCLEOTIDE SEQUENCE [LARGE SCALE GENOMIC DNA]</scope>
    <source>
        <strain evidence="17">Foshan</strain>
    </source>
</reference>
<evidence type="ECO:0000256" key="5">
    <source>
        <dbReference type="ARBA" id="ARBA00022692"/>
    </source>
</evidence>
<evidence type="ECO:0000256" key="2">
    <source>
        <dbReference type="ARBA" id="ARBA00022448"/>
    </source>
</evidence>
<feature type="region of interest" description="Disordered" evidence="13">
    <location>
        <begin position="431"/>
        <end position="461"/>
    </location>
</feature>
<keyword evidence="8" id="KW-0630">Potassium</keyword>
<evidence type="ECO:0000256" key="11">
    <source>
        <dbReference type="ARBA" id="ARBA00023136"/>
    </source>
</evidence>
<dbReference type="PROSITE" id="PS50042">
    <property type="entry name" value="CNMP_BINDING_3"/>
    <property type="match status" value="1"/>
</dbReference>
<dbReference type="EnsemblMetazoa" id="AALFPA23_023604.R35113">
    <property type="protein sequence ID" value="AALFPA23_023604.P35113"/>
    <property type="gene ID" value="AALFPA23_023604"/>
</dbReference>
<dbReference type="SUPFAM" id="SSF81324">
    <property type="entry name" value="Voltage-gated potassium channels"/>
    <property type="match status" value="1"/>
</dbReference>
<dbReference type="GeneID" id="109423356"/>
<dbReference type="InterPro" id="IPR014710">
    <property type="entry name" value="RmlC-like_jellyroll"/>
</dbReference>
<keyword evidence="17" id="KW-1185">Reference proteome</keyword>
<dbReference type="NCBIfam" id="TIGR00229">
    <property type="entry name" value="sensory_box"/>
    <property type="match status" value="1"/>
</dbReference>
<dbReference type="SMART" id="SM00100">
    <property type="entry name" value="cNMP"/>
    <property type="match status" value="1"/>
</dbReference>
<feature type="transmembrane region" description="Helical" evidence="14">
    <location>
        <begin position="660"/>
        <end position="684"/>
    </location>
</feature>
<dbReference type="InterPro" id="IPR035965">
    <property type="entry name" value="PAS-like_dom_sf"/>
</dbReference>
<dbReference type="PRINTS" id="PR01463">
    <property type="entry name" value="EAGCHANLFMLY"/>
</dbReference>
<evidence type="ECO:0000313" key="16">
    <source>
        <dbReference type="EnsemblMetazoa" id="AALFPA23_023604.P35113"/>
    </source>
</evidence>
<dbReference type="Gene3D" id="3.30.450.20">
    <property type="entry name" value="PAS domain"/>
    <property type="match status" value="1"/>
</dbReference>
<dbReference type="CDD" id="cd00038">
    <property type="entry name" value="CAP_ED"/>
    <property type="match status" value="1"/>
</dbReference>
<dbReference type="PRINTS" id="PR01470">
    <property type="entry name" value="ERGCHANNEL"/>
</dbReference>
<feature type="transmembrane region" description="Helical" evidence="14">
    <location>
        <begin position="513"/>
        <end position="534"/>
    </location>
</feature>